<evidence type="ECO:0000256" key="1">
    <source>
        <dbReference type="SAM" id="MobiDB-lite"/>
    </source>
</evidence>
<feature type="compositionally biased region" description="Basic and acidic residues" evidence="1">
    <location>
        <begin position="199"/>
        <end position="209"/>
    </location>
</feature>
<protein>
    <submittedName>
        <fullName evidence="2">Uncharacterized protein</fullName>
    </submittedName>
</protein>
<evidence type="ECO:0000313" key="2">
    <source>
        <dbReference type="EMBL" id="QJA53273.1"/>
    </source>
</evidence>
<reference evidence="2" key="1">
    <citation type="submission" date="2020-03" db="EMBL/GenBank/DDBJ databases">
        <title>The deep terrestrial virosphere.</title>
        <authorList>
            <person name="Holmfeldt K."/>
            <person name="Nilsson E."/>
            <person name="Simone D."/>
            <person name="Lopez-Fernandez M."/>
            <person name="Wu X."/>
            <person name="de Brujin I."/>
            <person name="Lundin D."/>
            <person name="Andersson A."/>
            <person name="Bertilsson S."/>
            <person name="Dopson M."/>
        </authorList>
    </citation>
    <scope>NUCLEOTIDE SEQUENCE</scope>
    <source>
        <strain evidence="2">TM448A03378</strain>
    </source>
</reference>
<accession>A0A6H1ZZA6</accession>
<feature type="region of interest" description="Disordered" evidence="1">
    <location>
        <begin position="1"/>
        <end position="30"/>
    </location>
</feature>
<sequence length="246" mass="27465">MPDDVKDALGDVKDTKDTSTETKDDAAKDDPIKKIDQKFSSWMGRFEAQQKEDRRTILAKLDTFQATPQQSQDYTEKRESSGMKALNDQWAERILQGDVSSVLEEYTTLRRSAEDTLSKRNANELGRLIANLEEGNTKYIKEVKADVQKMSANLVGQGYSPQDAVAFAYEKSRADHLDRMVSGGDGFDPSSLETLSGGSRHEDVGAKKGKLNAEGKKAFEKNKSYFKDDADFIASMSPRVKERFVG</sequence>
<name>A0A6H1ZZA6_9ZZZZ</name>
<dbReference type="AlphaFoldDB" id="A0A6H1ZZA6"/>
<proteinExistence type="predicted"/>
<dbReference type="EMBL" id="MT144408">
    <property type="protein sequence ID" value="QJA53273.1"/>
    <property type="molecule type" value="Genomic_DNA"/>
</dbReference>
<gene>
    <name evidence="2" type="ORF">TM448A03378_0005</name>
</gene>
<organism evidence="2">
    <name type="scientific">viral metagenome</name>
    <dbReference type="NCBI Taxonomy" id="1070528"/>
    <lineage>
        <taxon>unclassified sequences</taxon>
        <taxon>metagenomes</taxon>
        <taxon>organismal metagenomes</taxon>
    </lineage>
</organism>
<feature type="region of interest" description="Disordered" evidence="1">
    <location>
        <begin position="181"/>
        <end position="209"/>
    </location>
</feature>